<feature type="transmembrane region" description="Helical" evidence="5">
    <location>
        <begin position="236"/>
        <end position="260"/>
    </location>
</feature>
<feature type="domain" description="ABC-2 type transporter transmembrane" evidence="6">
    <location>
        <begin position="6"/>
        <end position="374"/>
    </location>
</feature>
<comment type="subcellular location">
    <subcellularLocation>
        <location evidence="1">Membrane</location>
        <topology evidence="1">Multi-pass membrane protein</topology>
    </subcellularLocation>
</comment>
<dbReference type="Proteomes" id="UP001220962">
    <property type="component" value="Chromosome"/>
</dbReference>
<dbReference type="Gene3D" id="3.40.1710.10">
    <property type="entry name" value="abc type-2 transporter like domain"/>
    <property type="match status" value="1"/>
</dbReference>
<dbReference type="EMBL" id="CP118101">
    <property type="protein sequence ID" value="WDH80677.1"/>
    <property type="molecule type" value="Genomic_DNA"/>
</dbReference>
<dbReference type="PANTHER" id="PTHR43077:SF5">
    <property type="entry name" value="PHAGE INFECTION PROTEIN"/>
    <property type="match status" value="1"/>
</dbReference>
<proteinExistence type="predicted"/>
<name>A0AAX3MW83_9BACL</name>
<sequence>MFKNKLLIMAPVIALVVVFIFSLTLFPTVQPQAKNLPIAIVNEDEGVEVPGQPQMNMGQTIVDNVQKSTSTEEDSPVQWIEVTDADAVQQGLDQQQYYAALVIPQDFSAKQVSLQSPEPSSPEVQIYINQGMHMAASTAASQILSGIIDNMNVNVRNQILEGFEAQGQTLTPEQASLLAMPIVKNVINVNEVGQNSANGNAPVSLFQPLWIGSLATAAIIFMASSKMLLRTKKESLMLKIGQILIGAVAALVIGFALTWIVDGMVGLNIPEFYDTAIFLSITALSYLLMILAVMSLVGFKGIAVFALLLFFGAPLLSLAPEMLSPFYHDYIYSWLPMRFMVEGLRPILFFGQGLSWNSDLSVLMWIGIVSMLVILATAVRAVKVQKDHEHQTAEAAN</sequence>
<evidence type="ECO:0000313" key="8">
    <source>
        <dbReference type="Proteomes" id="UP001220962"/>
    </source>
</evidence>
<dbReference type="AlphaFoldDB" id="A0AAX3MW83"/>
<feature type="transmembrane region" description="Helical" evidence="5">
    <location>
        <begin position="301"/>
        <end position="319"/>
    </location>
</feature>
<dbReference type="RefSeq" id="WP_274358734.1">
    <property type="nucleotide sequence ID" value="NZ_CP118101.1"/>
</dbReference>
<organism evidence="7 8">
    <name type="scientific">Paenibacillus urinalis</name>
    <dbReference type="NCBI Taxonomy" id="521520"/>
    <lineage>
        <taxon>Bacteria</taxon>
        <taxon>Bacillati</taxon>
        <taxon>Bacillota</taxon>
        <taxon>Bacilli</taxon>
        <taxon>Bacillales</taxon>
        <taxon>Paenibacillaceae</taxon>
        <taxon>Paenibacillus</taxon>
    </lineage>
</organism>
<evidence type="ECO:0000256" key="4">
    <source>
        <dbReference type="ARBA" id="ARBA00023136"/>
    </source>
</evidence>
<feature type="transmembrane region" description="Helical" evidence="5">
    <location>
        <begin position="272"/>
        <end position="294"/>
    </location>
</feature>
<feature type="transmembrane region" description="Helical" evidence="5">
    <location>
        <begin position="362"/>
        <end position="382"/>
    </location>
</feature>
<feature type="transmembrane region" description="Helical" evidence="5">
    <location>
        <begin position="7"/>
        <end position="26"/>
    </location>
</feature>
<feature type="transmembrane region" description="Helical" evidence="5">
    <location>
        <begin position="205"/>
        <end position="224"/>
    </location>
</feature>
<protein>
    <submittedName>
        <fullName evidence="7">DUF3533 domain-containing protein</fullName>
    </submittedName>
</protein>
<keyword evidence="4 5" id="KW-0472">Membrane</keyword>
<keyword evidence="3 5" id="KW-1133">Transmembrane helix</keyword>
<evidence type="ECO:0000256" key="2">
    <source>
        <dbReference type="ARBA" id="ARBA00022692"/>
    </source>
</evidence>
<gene>
    <name evidence="7" type="ORF">PUW23_14040</name>
</gene>
<dbReference type="InterPro" id="IPR013525">
    <property type="entry name" value="ABC2_TM"/>
</dbReference>
<evidence type="ECO:0000256" key="3">
    <source>
        <dbReference type="ARBA" id="ARBA00022989"/>
    </source>
</evidence>
<evidence type="ECO:0000259" key="6">
    <source>
        <dbReference type="Pfam" id="PF12698"/>
    </source>
</evidence>
<dbReference type="PANTHER" id="PTHR43077">
    <property type="entry name" value="TRANSPORT PERMEASE YVFS-RELATED"/>
    <property type="match status" value="1"/>
</dbReference>
<evidence type="ECO:0000256" key="1">
    <source>
        <dbReference type="ARBA" id="ARBA00004141"/>
    </source>
</evidence>
<keyword evidence="2 5" id="KW-0812">Transmembrane</keyword>
<evidence type="ECO:0000256" key="5">
    <source>
        <dbReference type="SAM" id="Phobius"/>
    </source>
</evidence>
<dbReference type="InterPro" id="IPR051328">
    <property type="entry name" value="T7SS_ABC-Transporter"/>
</dbReference>
<accession>A0AAX3MW83</accession>
<dbReference type="Pfam" id="PF12698">
    <property type="entry name" value="ABC2_membrane_3"/>
    <property type="match status" value="1"/>
</dbReference>
<reference evidence="7" key="1">
    <citation type="submission" date="2023-02" db="EMBL/GenBank/DDBJ databases">
        <title>Pathogen: clinical or host-associated sample.</title>
        <authorList>
            <person name="Hergert J."/>
            <person name="Casey R."/>
            <person name="Wagner J."/>
            <person name="Young E.L."/>
            <person name="Oakeson K.F."/>
        </authorList>
    </citation>
    <scope>NUCLEOTIDE SEQUENCE</scope>
    <source>
        <strain evidence="7">2022CK-00830</strain>
    </source>
</reference>
<evidence type="ECO:0000313" key="7">
    <source>
        <dbReference type="EMBL" id="WDH80677.1"/>
    </source>
</evidence>
<dbReference type="GO" id="GO:0016020">
    <property type="term" value="C:membrane"/>
    <property type="evidence" value="ECO:0007669"/>
    <property type="project" value="UniProtKB-SubCell"/>
</dbReference>